<accession>A0AAD2FGS8</accession>
<proteinExistence type="inferred from homology"/>
<dbReference type="GO" id="GO:0005634">
    <property type="term" value="C:nucleus"/>
    <property type="evidence" value="ECO:0007669"/>
    <property type="project" value="TreeGrafter"/>
</dbReference>
<dbReference type="InterPro" id="IPR045115">
    <property type="entry name" value="BOL2"/>
</dbReference>
<protein>
    <recommendedName>
        <fullName evidence="4">BolA family transcriptional regulator</fullName>
    </recommendedName>
</protein>
<dbReference type="PIRSF" id="PIRSF003113">
    <property type="entry name" value="BolA"/>
    <property type="match status" value="1"/>
</dbReference>
<keyword evidence="3" id="KW-1185">Reference proteome</keyword>
<dbReference type="Pfam" id="PF01722">
    <property type="entry name" value="BolA"/>
    <property type="match status" value="1"/>
</dbReference>
<dbReference type="GO" id="GO:0005829">
    <property type="term" value="C:cytosol"/>
    <property type="evidence" value="ECO:0007669"/>
    <property type="project" value="TreeGrafter"/>
</dbReference>
<dbReference type="Gene3D" id="3.10.20.90">
    <property type="entry name" value="Phosphatidylinositol 3-kinase Catalytic Subunit, Chain A, domain 1"/>
    <property type="match status" value="1"/>
</dbReference>
<dbReference type="GO" id="GO:0051537">
    <property type="term" value="F:2 iron, 2 sulfur cluster binding"/>
    <property type="evidence" value="ECO:0007669"/>
    <property type="project" value="InterPro"/>
</dbReference>
<dbReference type="InterPro" id="IPR002634">
    <property type="entry name" value="BolA"/>
</dbReference>
<dbReference type="GO" id="GO:0051604">
    <property type="term" value="P:protein maturation"/>
    <property type="evidence" value="ECO:0007669"/>
    <property type="project" value="InterPro"/>
</dbReference>
<comment type="similarity">
    <text evidence="1">Belongs to the BolA/IbaG family.</text>
</comment>
<name>A0AAD2FGS8_9STRA</name>
<dbReference type="EMBL" id="CAKOGP040000113">
    <property type="protein sequence ID" value="CAJ1930586.1"/>
    <property type="molecule type" value="Genomic_DNA"/>
</dbReference>
<gene>
    <name evidence="2" type="ORF">CYCCA115_LOCUS1990</name>
</gene>
<evidence type="ECO:0000256" key="1">
    <source>
        <dbReference type="RuleBase" id="RU003860"/>
    </source>
</evidence>
<sequence length="88" mass="10032">MSLEEEIRQKCQDVLEAVHIDCDIEGDGCSGGAKVDLKVVSAKFEGVKLLQRHQMVNEVFTEDLNSNRIHALTIKAWTPEQYEKKMKK</sequence>
<organism evidence="2 3">
    <name type="scientific">Cylindrotheca closterium</name>
    <dbReference type="NCBI Taxonomy" id="2856"/>
    <lineage>
        <taxon>Eukaryota</taxon>
        <taxon>Sar</taxon>
        <taxon>Stramenopiles</taxon>
        <taxon>Ochrophyta</taxon>
        <taxon>Bacillariophyta</taxon>
        <taxon>Bacillariophyceae</taxon>
        <taxon>Bacillariophycidae</taxon>
        <taxon>Bacillariales</taxon>
        <taxon>Bacillariaceae</taxon>
        <taxon>Cylindrotheca</taxon>
    </lineage>
</organism>
<dbReference type="InterPro" id="IPR036065">
    <property type="entry name" value="BolA-like_sf"/>
</dbReference>
<evidence type="ECO:0000313" key="3">
    <source>
        <dbReference type="Proteomes" id="UP001295423"/>
    </source>
</evidence>
<dbReference type="PANTHER" id="PTHR12735:SF27">
    <property type="entry name" value="BOLA-LIKE PROTEIN 2"/>
    <property type="match status" value="1"/>
</dbReference>
<evidence type="ECO:0000313" key="2">
    <source>
        <dbReference type="EMBL" id="CAJ1930586.1"/>
    </source>
</evidence>
<dbReference type="GO" id="GO:0006879">
    <property type="term" value="P:intracellular iron ion homeostasis"/>
    <property type="evidence" value="ECO:0007669"/>
    <property type="project" value="InterPro"/>
</dbReference>
<evidence type="ECO:0008006" key="4">
    <source>
        <dbReference type="Google" id="ProtNLM"/>
    </source>
</evidence>
<dbReference type="SUPFAM" id="SSF82657">
    <property type="entry name" value="BolA-like"/>
    <property type="match status" value="1"/>
</dbReference>
<comment type="caution">
    <text evidence="2">The sequence shown here is derived from an EMBL/GenBank/DDBJ whole genome shotgun (WGS) entry which is preliminary data.</text>
</comment>
<dbReference type="Proteomes" id="UP001295423">
    <property type="component" value="Unassembled WGS sequence"/>
</dbReference>
<dbReference type="PANTHER" id="PTHR12735">
    <property type="entry name" value="BOLA-LIKE PROTEIN-RELATED"/>
    <property type="match status" value="1"/>
</dbReference>
<reference evidence="2" key="1">
    <citation type="submission" date="2023-08" db="EMBL/GenBank/DDBJ databases">
        <authorList>
            <person name="Audoor S."/>
            <person name="Bilcke G."/>
        </authorList>
    </citation>
    <scope>NUCLEOTIDE SEQUENCE</scope>
</reference>
<dbReference type="AlphaFoldDB" id="A0AAD2FGS8"/>